<feature type="active site" description="Nucleophile" evidence="4 5">
    <location>
        <position position="52"/>
    </location>
</feature>
<proteinExistence type="inferred from homology"/>
<evidence type="ECO:0000313" key="9">
    <source>
        <dbReference type="EMBL" id="QUI21511.1"/>
    </source>
</evidence>
<protein>
    <recommendedName>
        <fullName evidence="4">tRNA pseudouridine synthase A</fullName>
        <ecNumber evidence="4">5.4.99.12</ecNumber>
    </recommendedName>
    <alternativeName>
        <fullName evidence="4">tRNA pseudouridine(38-40) synthase</fullName>
    </alternativeName>
    <alternativeName>
        <fullName evidence="4">tRNA pseudouridylate synthase I</fullName>
    </alternativeName>
    <alternativeName>
        <fullName evidence="4">tRNA-uridine isomerase I</fullName>
    </alternativeName>
</protein>
<evidence type="ECO:0000256" key="5">
    <source>
        <dbReference type="PIRSR" id="PIRSR001430-1"/>
    </source>
</evidence>
<dbReference type="KEGG" id="vpy:HZI73_04045"/>
<dbReference type="FunFam" id="3.30.70.580:FF:000001">
    <property type="entry name" value="tRNA pseudouridine synthase A"/>
    <property type="match status" value="1"/>
</dbReference>
<gene>
    <name evidence="4 9" type="primary">truA</name>
    <name evidence="9" type="ORF">HZI73_04045</name>
</gene>
<dbReference type="InterPro" id="IPR001406">
    <property type="entry name" value="PsdUridine_synth_TruA"/>
</dbReference>
<dbReference type="GO" id="GO:0003723">
    <property type="term" value="F:RNA binding"/>
    <property type="evidence" value="ECO:0007669"/>
    <property type="project" value="InterPro"/>
</dbReference>
<organism evidence="9 10">
    <name type="scientific">Vallitalea pronyensis</name>
    <dbReference type="NCBI Taxonomy" id="1348613"/>
    <lineage>
        <taxon>Bacteria</taxon>
        <taxon>Bacillati</taxon>
        <taxon>Bacillota</taxon>
        <taxon>Clostridia</taxon>
        <taxon>Lachnospirales</taxon>
        <taxon>Vallitaleaceae</taxon>
        <taxon>Vallitalea</taxon>
    </lineage>
</organism>
<dbReference type="EMBL" id="CP058649">
    <property type="protein sequence ID" value="QUI21511.1"/>
    <property type="molecule type" value="Genomic_DNA"/>
</dbReference>
<dbReference type="InterPro" id="IPR020097">
    <property type="entry name" value="PsdUridine_synth_TruA_a/b_dom"/>
</dbReference>
<evidence type="ECO:0000256" key="4">
    <source>
        <dbReference type="HAMAP-Rule" id="MF_00171"/>
    </source>
</evidence>
<feature type="binding site" evidence="4 6">
    <location>
        <position position="110"/>
    </location>
    <ligand>
        <name>substrate</name>
    </ligand>
</feature>
<evidence type="ECO:0000259" key="8">
    <source>
        <dbReference type="Pfam" id="PF01416"/>
    </source>
</evidence>
<dbReference type="GO" id="GO:0160147">
    <property type="term" value="F:tRNA pseudouridine(38-40) synthase activity"/>
    <property type="evidence" value="ECO:0007669"/>
    <property type="project" value="UniProtKB-EC"/>
</dbReference>
<keyword evidence="3 4" id="KW-0413">Isomerase</keyword>
<accession>A0A8J8MHG3</accession>
<dbReference type="AlphaFoldDB" id="A0A8J8MHG3"/>
<comment type="subunit">
    <text evidence="4">Homodimer.</text>
</comment>
<dbReference type="CDD" id="cd02570">
    <property type="entry name" value="PseudoU_synth_EcTruA"/>
    <property type="match status" value="1"/>
</dbReference>
<sequence>MKKIKLTMAYDGSNYCGWQIQNNAVTVQQKIQEACHKLFSREIKCVGASRTDTGVHALGQVAVIEVDTTIPDDRIPYALNAYLPNDIVITHAQEVPEDFHPRYQAIDKTYVYKIYNGPFPVPQYTRYAYFYPKSLHVDKMQTGAQYLIGRHDFKAFCSAGSSVKSTVREIYQCDVATYNGCIHITIKGNGFLYNMVRIIVGTLLDIGLGKREPDSMQSIIASLNREQAGVTAPAKGLTLAAIQYA</sequence>
<evidence type="ECO:0000256" key="6">
    <source>
        <dbReference type="PIRSR" id="PIRSR001430-2"/>
    </source>
</evidence>
<name>A0A8J8MHG3_9FIRM</name>
<dbReference type="Gene3D" id="3.30.70.580">
    <property type="entry name" value="Pseudouridine synthase I, catalytic domain, N-terminal subdomain"/>
    <property type="match status" value="1"/>
</dbReference>
<dbReference type="PANTHER" id="PTHR11142">
    <property type="entry name" value="PSEUDOURIDYLATE SYNTHASE"/>
    <property type="match status" value="1"/>
</dbReference>
<evidence type="ECO:0000256" key="1">
    <source>
        <dbReference type="ARBA" id="ARBA00009375"/>
    </source>
</evidence>
<evidence type="ECO:0000313" key="10">
    <source>
        <dbReference type="Proteomes" id="UP000683246"/>
    </source>
</evidence>
<evidence type="ECO:0000256" key="3">
    <source>
        <dbReference type="ARBA" id="ARBA00023235"/>
    </source>
</evidence>
<comment type="similarity">
    <text evidence="1 4 7">Belongs to the tRNA pseudouridine synthase TruA family.</text>
</comment>
<dbReference type="InterPro" id="IPR020103">
    <property type="entry name" value="PsdUridine_synth_cat_dom_sf"/>
</dbReference>
<comment type="function">
    <text evidence="4">Formation of pseudouridine at positions 38, 39 and 40 in the anticodon stem and loop of transfer RNAs.</text>
</comment>
<dbReference type="InterPro" id="IPR020095">
    <property type="entry name" value="PsdUridine_synth_TruA_C"/>
</dbReference>
<dbReference type="NCBIfam" id="TIGR00071">
    <property type="entry name" value="hisT_truA"/>
    <property type="match status" value="1"/>
</dbReference>
<evidence type="ECO:0000256" key="7">
    <source>
        <dbReference type="RuleBase" id="RU003792"/>
    </source>
</evidence>
<dbReference type="RefSeq" id="WP_212696981.1">
    <property type="nucleotide sequence ID" value="NZ_CP058649.1"/>
</dbReference>
<dbReference type="HAMAP" id="MF_00171">
    <property type="entry name" value="TruA"/>
    <property type="match status" value="1"/>
</dbReference>
<comment type="caution">
    <text evidence="4">Lacks conserved residue(s) required for the propagation of feature annotation.</text>
</comment>
<dbReference type="PIRSF" id="PIRSF001430">
    <property type="entry name" value="tRNA_psdUrid_synth"/>
    <property type="match status" value="1"/>
</dbReference>
<dbReference type="SUPFAM" id="SSF55120">
    <property type="entry name" value="Pseudouridine synthase"/>
    <property type="match status" value="1"/>
</dbReference>
<keyword evidence="10" id="KW-1185">Reference proteome</keyword>
<dbReference type="Proteomes" id="UP000683246">
    <property type="component" value="Chromosome"/>
</dbReference>
<dbReference type="GO" id="GO:0031119">
    <property type="term" value="P:tRNA pseudouridine synthesis"/>
    <property type="evidence" value="ECO:0007669"/>
    <property type="project" value="UniProtKB-UniRule"/>
</dbReference>
<feature type="domain" description="Pseudouridine synthase I TruA alpha/beta" evidence="8">
    <location>
        <begin position="9"/>
        <end position="104"/>
    </location>
</feature>
<dbReference type="PANTHER" id="PTHR11142:SF0">
    <property type="entry name" value="TRNA PSEUDOURIDINE SYNTHASE-LIKE 1"/>
    <property type="match status" value="1"/>
</dbReference>
<evidence type="ECO:0000256" key="2">
    <source>
        <dbReference type="ARBA" id="ARBA00022694"/>
    </source>
</evidence>
<keyword evidence="2 4" id="KW-0819">tRNA processing</keyword>
<dbReference type="Pfam" id="PF01416">
    <property type="entry name" value="PseudoU_synth_1"/>
    <property type="match status" value="2"/>
</dbReference>
<dbReference type="Gene3D" id="3.30.70.660">
    <property type="entry name" value="Pseudouridine synthase I, catalytic domain, C-terminal subdomain"/>
    <property type="match status" value="1"/>
</dbReference>
<dbReference type="EC" id="5.4.99.12" evidence="4"/>
<feature type="domain" description="Pseudouridine synthase I TruA alpha/beta" evidence="8">
    <location>
        <begin position="144"/>
        <end position="244"/>
    </location>
</feature>
<comment type="catalytic activity">
    <reaction evidence="4 7">
        <text>uridine(38/39/40) in tRNA = pseudouridine(38/39/40) in tRNA</text>
        <dbReference type="Rhea" id="RHEA:22376"/>
        <dbReference type="Rhea" id="RHEA-COMP:10085"/>
        <dbReference type="Rhea" id="RHEA-COMP:10087"/>
        <dbReference type="ChEBI" id="CHEBI:65314"/>
        <dbReference type="ChEBI" id="CHEBI:65315"/>
        <dbReference type="EC" id="5.4.99.12"/>
    </reaction>
</comment>
<reference evidence="9" key="1">
    <citation type="submission" date="2020-07" db="EMBL/GenBank/DDBJ databases">
        <title>Vallitalea pronyensis genome.</title>
        <authorList>
            <person name="Postec A."/>
        </authorList>
    </citation>
    <scope>NUCLEOTIDE SEQUENCE</scope>
    <source>
        <strain evidence="9">FatNI3</strain>
    </source>
</reference>
<dbReference type="InterPro" id="IPR020094">
    <property type="entry name" value="TruA/RsuA/RluB/E/F_N"/>
</dbReference>